<evidence type="ECO:0000313" key="1">
    <source>
        <dbReference type="EMBL" id="KAL2743873.1"/>
    </source>
</evidence>
<keyword evidence="2" id="KW-1185">Reference proteome</keyword>
<organism evidence="1 2">
    <name type="scientific">Vespula maculifrons</name>
    <name type="common">Eastern yellow jacket</name>
    <name type="synonym">Wasp</name>
    <dbReference type="NCBI Taxonomy" id="7453"/>
    <lineage>
        <taxon>Eukaryota</taxon>
        <taxon>Metazoa</taxon>
        <taxon>Ecdysozoa</taxon>
        <taxon>Arthropoda</taxon>
        <taxon>Hexapoda</taxon>
        <taxon>Insecta</taxon>
        <taxon>Pterygota</taxon>
        <taxon>Neoptera</taxon>
        <taxon>Endopterygota</taxon>
        <taxon>Hymenoptera</taxon>
        <taxon>Apocrita</taxon>
        <taxon>Aculeata</taxon>
        <taxon>Vespoidea</taxon>
        <taxon>Vespidae</taxon>
        <taxon>Vespinae</taxon>
        <taxon>Vespula</taxon>
    </lineage>
</organism>
<name>A0ABD2CFM4_VESMC</name>
<comment type="caution">
    <text evidence="1">The sequence shown here is derived from an EMBL/GenBank/DDBJ whole genome shotgun (WGS) entry which is preliminary data.</text>
</comment>
<dbReference type="AlphaFoldDB" id="A0ABD2CFM4"/>
<reference evidence="1 2" key="1">
    <citation type="journal article" date="2024" name="Ann. Entomol. Soc. Am.">
        <title>Genomic analyses of the southern and eastern yellowjacket wasps (Hymenoptera: Vespidae) reveal evolutionary signatures of social life.</title>
        <authorList>
            <person name="Catto M.A."/>
            <person name="Caine P.B."/>
            <person name="Orr S.E."/>
            <person name="Hunt B.G."/>
            <person name="Goodisman M.A.D."/>
        </authorList>
    </citation>
    <scope>NUCLEOTIDE SEQUENCE [LARGE SCALE GENOMIC DNA]</scope>
    <source>
        <strain evidence="1">232</strain>
        <tissue evidence="1">Head and thorax</tissue>
    </source>
</reference>
<dbReference type="Proteomes" id="UP001607303">
    <property type="component" value="Unassembled WGS sequence"/>
</dbReference>
<dbReference type="EMBL" id="JAYRBN010000053">
    <property type="protein sequence ID" value="KAL2743873.1"/>
    <property type="molecule type" value="Genomic_DNA"/>
</dbReference>
<evidence type="ECO:0000313" key="2">
    <source>
        <dbReference type="Proteomes" id="UP001607303"/>
    </source>
</evidence>
<gene>
    <name evidence="1" type="ORF">V1477_007749</name>
</gene>
<proteinExistence type="predicted"/>
<sequence>MANISRSKGKLLPLEINDITKRPGSIIPLTVIPRERESSTSFERNLQKRSERDIWKSRPRRIEFEANLGKIKKEVSTTFVKHEISPTSITNLVK</sequence>
<accession>A0ABD2CFM4</accession>
<protein>
    <submittedName>
        <fullName evidence="1">Uncharacterized protein</fullName>
    </submittedName>
</protein>